<organism evidence="1 2">
    <name type="scientific">Microthlaspi erraticum</name>
    <dbReference type="NCBI Taxonomy" id="1685480"/>
    <lineage>
        <taxon>Eukaryota</taxon>
        <taxon>Viridiplantae</taxon>
        <taxon>Streptophyta</taxon>
        <taxon>Embryophyta</taxon>
        <taxon>Tracheophyta</taxon>
        <taxon>Spermatophyta</taxon>
        <taxon>Magnoliopsida</taxon>
        <taxon>eudicotyledons</taxon>
        <taxon>Gunneridae</taxon>
        <taxon>Pentapetalae</taxon>
        <taxon>rosids</taxon>
        <taxon>malvids</taxon>
        <taxon>Brassicales</taxon>
        <taxon>Brassicaceae</taxon>
        <taxon>Coluteocarpeae</taxon>
        <taxon>Microthlaspi</taxon>
    </lineage>
</organism>
<dbReference type="Proteomes" id="UP000467841">
    <property type="component" value="Unassembled WGS sequence"/>
</dbReference>
<keyword evidence="2" id="KW-1185">Reference proteome</keyword>
<evidence type="ECO:0000313" key="2">
    <source>
        <dbReference type="Proteomes" id="UP000467841"/>
    </source>
</evidence>
<reference evidence="1" key="1">
    <citation type="submission" date="2020-01" db="EMBL/GenBank/DDBJ databases">
        <authorList>
            <person name="Mishra B."/>
        </authorList>
    </citation>
    <scope>NUCLEOTIDE SEQUENCE [LARGE SCALE GENOMIC DNA]</scope>
</reference>
<protein>
    <submittedName>
        <fullName evidence="1">Uncharacterized protein</fullName>
    </submittedName>
</protein>
<gene>
    <name evidence="1" type="ORF">MERR_LOCUS49544</name>
</gene>
<evidence type="ECO:0000313" key="1">
    <source>
        <dbReference type="EMBL" id="CAA7062308.1"/>
    </source>
</evidence>
<dbReference type="AlphaFoldDB" id="A0A6D2KZ21"/>
<dbReference type="EMBL" id="CACVBM020001939">
    <property type="protein sequence ID" value="CAA7062308.1"/>
    <property type="molecule type" value="Genomic_DNA"/>
</dbReference>
<proteinExistence type="predicted"/>
<name>A0A6D2KZ21_9BRAS</name>
<sequence>MLKRFSKASVVSLQSGFMVVLTVYQVDEKLSDLCKIIWASSRRSWRRRCRFGRIGLGDATGVARLIRTGSTRNGVFRFTPVEAVTEVSGHSKCRQFGRYRHSMRSDLSLHQQFGLYWCWR</sequence>
<accession>A0A6D2KZ21</accession>
<comment type="caution">
    <text evidence="1">The sequence shown here is derived from an EMBL/GenBank/DDBJ whole genome shotgun (WGS) entry which is preliminary data.</text>
</comment>